<dbReference type="RefSeq" id="WP_015861844.1">
    <property type="nucleotide sequence ID" value="NC_012796.1"/>
</dbReference>
<dbReference type="PIRSF" id="PIRSF016838">
    <property type="entry name" value="PafC"/>
    <property type="match status" value="1"/>
</dbReference>
<feature type="domain" description="WYL" evidence="1">
    <location>
        <begin position="155"/>
        <end position="222"/>
    </location>
</feature>
<name>C4XJE2_SOLM1</name>
<dbReference type="PANTHER" id="PTHR34580:SF1">
    <property type="entry name" value="PROTEIN PAFC"/>
    <property type="match status" value="1"/>
</dbReference>
<gene>
    <name evidence="3" type="ordered locus">DMR_32010</name>
</gene>
<protein>
    <submittedName>
        <fullName evidence="3">Uncharacterized protein</fullName>
    </submittedName>
</protein>
<dbReference type="InterPro" id="IPR026881">
    <property type="entry name" value="WYL_dom"/>
</dbReference>
<dbReference type="EMBL" id="AP010904">
    <property type="protein sequence ID" value="BAH76692.1"/>
    <property type="molecule type" value="Genomic_DNA"/>
</dbReference>
<keyword evidence="4" id="KW-1185">Reference proteome</keyword>
<dbReference type="HOGENOM" id="CLU_041141_4_3_7"/>
<dbReference type="OrthoDB" id="5417724at2"/>
<dbReference type="InterPro" id="IPR051534">
    <property type="entry name" value="CBASS_pafABC_assoc_protein"/>
</dbReference>
<dbReference type="Pfam" id="PF25583">
    <property type="entry name" value="WCX"/>
    <property type="match status" value="1"/>
</dbReference>
<dbReference type="KEGG" id="dma:DMR_32010"/>
<evidence type="ECO:0000313" key="3">
    <source>
        <dbReference type="EMBL" id="BAH76692.1"/>
    </source>
</evidence>
<dbReference type="InterPro" id="IPR028349">
    <property type="entry name" value="PafC-like"/>
</dbReference>
<dbReference type="Pfam" id="PF13280">
    <property type="entry name" value="WYL"/>
    <property type="match status" value="1"/>
</dbReference>
<dbReference type="AlphaFoldDB" id="C4XJE2"/>
<evidence type="ECO:0000259" key="1">
    <source>
        <dbReference type="Pfam" id="PF13280"/>
    </source>
</evidence>
<accession>C4XJE2</accession>
<dbReference type="InterPro" id="IPR057727">
    <property type="entry name" value="WCX_dom"/>
</dbReference>
<evidence type="ECO:0000259" key="2">
    <source>
        <dbReference type="Pfam" id="PF25583"/>
    </source>
</evidence>
<feature type="domain" description="WCX" evidence="2">
    <location>
        <begin position="251"/>
        <end position="328"/>
    </location>
</feature>
<organism evidence="3 4">
    <name type="scientific">Solidesulfovibrio magneticus (strain ATCC 700980 / DSM 13731 / RS-1)</name>
    <name type="common">Desulfovibrio magneticus</name>
    <dbReference type="NCBI Taxonomy" id="573370"/>
    <lineage>
        <taxon>Bacteria</taxon>
        <taxon>Pseudomonadati</taxon>
        <taxon>Thermodesulfobacteriota</taxon>
        <taxon>Desulfovibrionia</taxon>
        <taxon>Desulfovibrionales</taxon>
        <taxon>Desulfovibrionaceae</taxon>
        <taxon>Solidesulfovibrio</taxon>
    </lineage>
</organism>
<dbReference type="Proteomes" id="UP000009071">
    <property type="component" value="Chromosome"/>
</dbReference>
<dbReference type="PROSITE" id="PS52050">
    <property type="entry name" value="WYL"/>
    <property type="match status" value="1"/>
</dbReference>
<reference evidence="3 4" key="1">
    <citation type="journal article" date="2009" name="Genome Res.">
        <title>Whole genome sequence of Desulfovibrio magneticus strain RS-1 revealed common gene clusters in magnetotactic bacteria.</title>
        <authorList>
            <person name="Nakazawa H."/>
            <person name="Arakaki A."/>
            <person name="Narita-Yamada S."/>
            <person name="Yashiro I."/>
            <person name="Jinno K."/>
            <person name="Aoki N."/>
            <person name="Tsuruyama A."/>
            <person name="Okamura Y."/>
            <person name="Tanikawa S."/>
            <person name="Fujita N."/>
            <person name="Takeyama H."/>
            <person name="Matsunaga T."/>
        </authorList>
    </citation>
    <scope>NUCLEOTIDE SEQUENCE [LARGE SCALE GENOMIC DNA]</scope>
    <source>
        <strain evidence="4">ATCC 700980 / DSM 13731 / RS-1</strain>
    </source>
</reference>
<proteinExistence type="predicted"/>
<dbReference type="eggNOG" id="COG2378">
    <property type="taxonomic scope" value="Bacteria"/>
</dbReference>
<sequence length="331" mass="38290">MTINRGQNVIRIIETFDLLARPQGATYSEIAEILDVHERTARRNVDILMQFGIEVVEIDREEKVSYKVSHDYVKRVGSAKFPCIFFSLPEIIALYLMKTNFAILNGTQVEGHINNAFEKIASMTTLKVSELVDSIEKMYIKNRDFDKNYAEKEKIIDVLNQAIITKMQCKISYHSFSKDNTAEYDISPLCFFYKNGGLYLFVRFNNHKDVRTIAVERIEKITLLNKDYKYPRGFNPEKLLNNSFGFIFDDPISVKIWFSSSQAKYIDERAWSPSQIKTSCPDGSIILELNTSGWFDVKRWILSFGADAKLLEPIELAEELKYDLQRALSAY</sequence>
<dbReference type="STRING" id="573370.DMR_32010"/>
<evidence type="ECO:0000313" key="4">
    <source>
        <dbReference type="Proteomes" id="UP000009071"/>
    </source>
</evidence>
<dbReference type="PANTHER" id="PTHR34580">
    <property type="match status" value="1"/>
</dbReference>